<dbReference type="EC" id="4.2.1.1" evidence="2"/>
<comment type="similarity">
    <text evidence="1">Belongs to the alpha-carbonic anhydrase family.</text>
</comment>
<dbReference type="PANTHER" id="PTHR18952">
    <property type="entry name" value="CARBONIC ANHYDRASE"/>
    <property type="match status" value="1"/>
</dbReference>
<dbReference type="Gene3D" id="3.10.200.10">
    <property type="entry name" value="Alpha carbonic anhydrase"/>
    <property type="match status" value="1"/>
</dbReference>
<dbReference type="InterPro" id="IPR023561">
    <property type="entry name" value="Carbonic_anhydrase_a-class"/>
</dbReference>
<gene>
    <name evidence="9" type="ORF">J2Z83_001144</name>
</gene>
<name>A0ABS4IF07_9BACI</name>
<accession>A0ABS4IF07</accession>
<evidence type="ECO:0000256" key="4">
    <source>
        <dbReference type="ARBA" id="ARBA00022833"/>
    </source>
</evidence>
<dbReference type="SMART" id="SM01057">
    <property type="entry name" value="Carb_anhydrase"/>
    <property type="match status" value="1"/>
</dbReference>
<sequence length="298" mass="33880">MGKSEKIREKENHIKYEEEFRLSFLTVSLSFLLGACSEQTSETAAPKEEKTDDVKEEQTTSTKENKAEETDAQWSYHGDTGPEHWGKLDNANLTCLNGSEQSPISIESTQAIANEKLEGIQIQYEPTTFSLVNNGHTVQANAVTESNSIVIEGNEYKLDQFHFHTPSEHQFNGQNYDMELHLVHEDANGKLAVLGLMIKEGRENGNLASVWEILPKEETEKDIPVNEPIDLQSLLPQDQTSFHYNGSLTTPPCTEEVQWIIFEQPIEMSKVQIQAFQEIFPDNYRPVQPLNEREVIRD</sequence>
<proteinExistence type="inferred from homology"/>
<feature type="compositionally biased region" description="Basic and acidic residues" evidence="7">
    <location>
        <begin position="45"/>
        <end position="69"/>
    </location>
</feature>
<evidence type="ECO:0000313" key="9">
    <source>
        <dbReference type="EMBL" id="MBP1969041.1"/>
    </source>
</evidence>
<dbReference type="InterPro" id="IPR001148">
    <property type="entry name" value="CA_dom"/>
</dbReference>
<keyword evidence="4" id="KW-0862">Zinc</keyword>
<dbReference type="CDD" id="cd03124">
    <property type="entry name" value="alpha_CA_prokaryotic_like"/>
    <property type="match status" value="1"/>
</dbReference>
<dbReference type="Pfam" id="PF00194">
    <property type="entry name" value="Carb_anhydrase"/>
    <property type="match status" value="1"/>
</dbReference>
<evidence type="ECO:0000256" key="7">
    <source>
        <dbReference type="SAM" id="MobiDB-lite"/>
    </source>
</evidence>
<dbReference type="PROSITE" id="PS51144">
    <property type="entry name" value="ALPHA_CA_2"/>
    <property type="match status" value="1"/>
</dbReference>
<comment type="caution">
    <text evidence="9">The sequence shown here is derived from an EMBL/GenBank/DDBJ whole genome shotgun (WGS) entry which is preliminary data.</text>
</comment>
<dbReference type="EMBL" id="JAGGKX010000004">
    <property type="protein sequence ID" value="MBP1969041.1"/>
    <property type="molecule type" value="Genomic_DNA"/>
</dbReference>
<evidence type="ECO:0000256" key="1">
    <source>
        <dbReference type="ARBA" id="ARBA00010718"/>
    </source>
</evidence>
<dbReference type="InterPro" id="IPR041891">
    <property type="entry name" value="Alpha_CA_prokaryot-like"/>
</dbReference>
<evidence type="ECO:0000256" key="5">
    <source>
        <dbReference type="ARBA" id="ARBA00023239"/>
    </source>
</evidence>
<dbReference type="GO" id="GO:0004089">
    <property type="term" value="F:carbonate dehydratase activity"/>
    <property type="evidence" value="ECO:0007669"/>
    <property type="project" value="UniProtKB-EC"/>
</dbReference>
<evidence type="ECO:0000256" key="2">
    <source>
        <dbReference type="ARBA" id="ARBA00012925"/>
    </source>
</evidence>
<keyword evidence="10" id="KW-1185">Reference proteome</keyword>
<organism evidence="9 10">
    <name type="scientific">Virgibacillus natechei</name>
    <dbReference type="NCBI Taxonomy" id="1216297"/>
    <lineage>
        <taxon>Bacteria</taxon>
        <taxon>Bacillati</taxon>
        <taxon>Bacillota</taxon>
        <taxon>Bacilli</taxon>
        <taxon>Bacillales</taxon>
        <taxon>Bacillaceae</taxon>
        <taxon>Virgibacillus</taxon>
    </lineage>
</organism>
<feature type="domain" description="Alpha-carbonic anhydrase" evidence="8">
    <location>
        <begin position="72"/>
        <end position="298"/>
    </location>
</feature>
<dbReference type="Proteomes" id="UP001519345">
    <property type="component" value="Unassembled WGS sequence"/>
</dbReference>
<dbReference type="SUPFAM" id="SSF51069">
    <property type="entry name" value="Carbonic anhydrase"/>
    <property type="match status" value="1"/>
</dbReference>
<comment type="catalytic activity">
    <reaction evidence="6">
        <text>hydrogencarbonate + H(+) = CO2 + H2O</text>
        <dbReference type="Rhea" id="RHEA:10748"/>
        <dbReference type="ChEBI" id="CHEBI:15377"/>
        <dbReference type="ChEBI" id="CHEBI:15378"/>
        <dbReference type="ChEBI" id="CHEBI:16526"/>
        <dbReference type="ChEBI" id="CHEBI:17544"/>
        <dbReference type="EC" id="4.2.1.1"/>
    </reaction>
</comment>
<evidence type="ECO:0000259" key="8">
    <source>
        <dbReference type="PROSITE" id="PS51144"/>
    </source>
</evidence>
<keyword evidence="3" id="KW-0479">Metal-binding</keyword>
<evidence type="ECO:0000313" key="10">
    <source>
        <dbReference type="Proteomes" id="UP001519345"/>
    </source>
</evidence>
<evidence type="ECO:0000256" key="6">
    <source>
        <dbReference type="ARBA" id="ARBA00048348"/>
    </source>
</evidence>
<protein>
    <recommendedName>
        <fullName evidence="2">carbonic anhydrase</fullName>
        <ecNumber evidence="2">4.2.1.1</ecNumber>
    </recommendedName>
</protein>
<dbReference type="PANTHER" id="PTHR18952:SF265">
    <property type="entry name" value="CARBONIC ANHYDRASE"/>
    <property type="match status" value="1"/>
</dbReference>
<reference evidence="9 10" key="1">
    <citation type="submission" date="2021-03" db="EMBL/GenBank/DDBJ databases">
        <title>Genomic Encyclopedia of Type Strains, Phase IV (KMG-IV): sequencing the most valuable type-strain genomes for metagenomic binning, comparative biology and taxonomic classification.</title>
        <authorList>
            <person name="Goeker M."/>
        </authorList>
    </citation>
    <scope>NUCLEOTIDE SEQUENCE [LARGE SCALE GENOMIC DNA]</scope>
    <source>
        <strain evidence="9 10">DSM 25609</strain>
    </source>
</reference>
<keyword evidence="5 9" id="KW-0456">Lyase</keyword>
<dbReference type="InterPro" id="IPR036398">
    <property type="entry name" value="CA_dom_sf"/>
</dbReference>
<feature type="region of interest" description="Disordered" evidence="7">
    <location>
        <begin position="39"/>
        <end position="82"/>
    </location>
</feature>
<evidence type="ECO:0000256" key="3">
    <source>
        <dbReference type="ARBA" id="ARBA00022723"/>
    </source>
</evidence>